<keyword evidence="4" id="KW-1185">Reference proteome</keyword>
<feature type="region of interest" description="Disordered" evidence="1">
    <location>
        <begin position="1"/>
        <end position="24"/>
    </location>
</feature>
<dbReference type="Proteomes" id="UP001313282">
    <property type="component" value="Unassembled WGS sequence"/>
</dbReference>
<evidence type="ECO:0000313" key="4">
    <source>
        <dbReference type="Proteomes" id="UP001313282"/>
    </source>
</evidence>
<dbReference type="Pfam" id="PF14420">
    <property type="entry name" value="Clr5"/>
    <property type="match status" value="1"/>
</dbReference>
<feature type="domain" description="Clr5" evidence="2">
    <location>
        <begin position="54"/>
        <end position="94"/>
    </location>
</feature>
<gene>
    <name evidence="3" type="ORF">TWF718_005985</name>
</gene>
<evidence type="ECO:0000259" key="2">
    <source>
        <dbReference type="Pfam" id="PF14420"/>
    </source>
</evidence>
<dbReference type="InterPro" id="IPR025676">
    <property type="entry name" value="Clr5_dom"/>
</dbReference>
<organism evidence="3 4">
    <name type="scientific">Orbilia javanica</name>
    <dbReference type="NCBI Taxonomy" id="47235"/>
    <lineage>
        <taxon>Eukaryota</taxon>
        <taxon>Fungi</taxon>
        <taxon>Dikarya</taxon>
        <taxon>Ascomycota</taxon>
        <taxon>Pezizomycotina</taxon>
        <taxon>Orbiliomycetes</taxon>
        <taxon>Orbiliales</taxon>
        <taxon>Orbiliaceae</taxon>
        <taxon>Orbilia</taxon>
    </lineage>
</organism>
<dbReference type="EMBL" id="JAVHNR010000003">
    <property type="protein sequence ID" value="KAK6348172.1"/>
    <property type="molecule type" value="Genomic_DNA"/>
</dbReference>
<evidence type="ECO:0000313" key="3">
    <source>
        <dbReference type="EMBL" id="KAK6348172.1"/>
    </source>
</evidence>
<name>A0AAN8MZT0_9PEZI</name>
<sequence>MSSSVVIHGKVNKGKSTRTRKPTASNQLVKYVTETQLQVQPLVPPGRARPIKGLEEYDEVIKYLYLSLGYTLEKLHEAMETIFRIGATVKQYGSYIDRAKLNKKKLTTEEWENIIPYFYACKLSNGAREMAVSINGLYTLEPSVVEREVRRRTSAHEESTFLRGQTQSMSDIYHPQALKYVRTLFHTLIGNY</sequence>
<evidence type="ECO:0000256" key="1">
    <source>
        <dbReference type="SAM" id="MobiDB-lite"/>
    </source>
</evidence>
<protein>
    <recommendedName>
        <fullName evidence="2">Clr5 domain-containing protein</fullName>
    </recommendedName>
</protein>
<accession>A0AAN8MZT0</accession>
<reference evidence="3 4" key="1">
    <citation type="submission" date="2019-10" db="EMBL/GenBank/DDBJ databases">
        <authorList>
            <person name="Palmer J.M."/>
        </authorList>
    </citation>
    <scope>NUCLEOTIDE SEQUENCE [LARGE SCALE GENOMIC DNA]</scope>
    <source>
        <strain evidence="3 4">TWF718</strain>
    </source>
</reference>
<proteinExistence type="predicted"/>
<dbReference type="AlphaFoldDB" id="A0AAN8MZT0"/>
<comment type="caution">
    <text evidence="3">The sequence shown here is derived from an EMBL/GenBank/DDBJ whole genome shotgun (WGS) entry which is preliminary data.</text>
</comment>
<feature type="compositionally biased region" description="Basic residues" evidence="1">
    <location>
        <begin position="10"/>
        <end position="21"/>
    </location>
</feature>